<accession>A0AA88PW54</accession>
<evidence type="ECO:0000313" key="1">
    <source>
        <dbReference type="EMBL" id="KAK2903403.1"/>
    </source>
</evidence>
<keyword evidence="2" id="KW-1185">Reference proteome</keyword>
<proteinExistence type="predicted"/>
<gene>
    <name evidence="1" type="ORF">Q8A67_008116</name>
</gene>
<reference evidence="1" key="1">
    <citation type="submission" date="2023-08" db="EMBL/GenBank/DDBJ databases">
        <title>Chromosome-level Genome Assembly of mud carp (Cirrhinus molitorella).</title>
        <authorList>
            <person name="Liu H."/>
        </authorList>
    </citation>
    <scope>NUCLEOTIDE SEQUENCE</scope>
    <source>
        <strain evidence="1">Prfri</strain>
        <tissue evidence="1">Muscle</tissue>
    </source>
</reference>
<name>A0AA88PW54_9TELE</name>
<dbReference type="EMBL" id="JAUYZG010000007">
    <property type="protein sequence ID" value="KAK2903403.1"/>
    <property type="molecule type" value="Genomic_DNA"/>
</dbReference>
<dbReference type="AlphaFoldDB" id="A0AA88PW54"/>
<dbReference type="Proteomes" id="UP001187343">
    <property type="component" value="Unassembled WGS sequence"/>
</dbReference>
<organism evidence="1 2">
    <name type="scientific">Cirrhinus molitorella</name>
    <name type="common">mud carp</name>
    <dbReference type="NCBI Taxonomy" id="172907"/>
    <lineage>
        <taxon>Eukaryota</taxon>
        <taxon>Metazoa</taxon>
        <taxon>Chordata</taxon>
        <taxon>Craniata</taxon>
        <taxon>Vertebrata</taxon>
        <taxon>Euteleostomi</taxon>
        <taxon>Actinopterygii</taxon>
        <taxon>Neopterygii</taxon>
        <taxon>Teleostei</taxon>
        <taxon>Ostariophysi</taxon>
        <taxon>Cypriniformes</taxon>
        <taxon>Cyprinidae</taxon>
        <taxon>Labeoninae</taxon>
        <taxon>Labeonini</taxon>
        <taxon>Cirrhinus</taxon>
    </lineage>
</organism>
<comment type="caution">
    <text evidence="1">The sequence shown here is derived from an EMBL/GenBank/DDBJ whole genome shotgun (WGS) entry which is preliminary data.</text>
</comment>
<sequence>MQKLKEILATTFEASEGTSSSSSWSMRQSAAQDEWQKARPYHLDCLLFSRVVKEKKCSQCSSPAILRCRDCMPEEWLCMECDLICHKKLALHNRESCIDGFYRPIPPTMCCTKEKRQIYTEKSRYVYMPSHLHNLDSGGKGPSE</sequence>
<protein>
    <submittedName>
        <fullName evidence="1">Uncharacterized protein</fullName>
    </submittedName>
</protein>
<evidence type="ECO:0000313" key="2">
    <source>
        <dbReference type="Proteomes" id="UP001187343"/>
    </source>
</evidence>